<organism evidence="5 6">
    <name type="scientific">Pseudofrankia asymbiotica</name>
    <dbReference type="NCBI Taxonomy" id="1834516"/>
    <lineage>
        <taxon>Bacteria</taxon>
        <taxon>Bacillati</taxon>
        <taxon>Actinomycetota</taxon>
        <taxon>Actinomycetes</taxon>
        <taxon>Frankiales</taxon>
        <taxon>Frankiaceae</taxon>
        <taxon>Pseudofrankia</taxon>
    </lineage>
</organism>
<dbReference type="RefSeq" id="WP_076820747.1">
    <property type="nucleotide sequence ID" value="NZ_MOMC01000070.1"/>
</dbReference>
<accession>A0A1V2I3P3</accession>
<dbReference type="InterPro" id="IPR000719">
    <property type="entry name" value="Prot_kinase_dom"/>
</dbReference>
<evidence type="ECO:0000313" key="5">
    <source>
        <dbReference type="EMBL" id="ONH24521.1"/>
    </source>
</evidence>
<dbReference type="SMART" id="SM00220">
    <property type="entry name" value="S_TKc"/>
    <property type="match status" value="1"/>
</dbReference>
<dbReference type="PANTHER" id="PTHR24346:SF30">
    <property type="entry name" value="MATERNAL EMBRYONIC LEUCINE ZIPPER KINASE"/>
    <property type="match status" value="1"/>
</dbReference>
<keyword evidence="1" id="KW-0547">Nucleotide-binding</keyword>
<feature type="domain" description="Protein kinase" evidence="4">
    <location>
        <begin position="21"/>
        <end position="264"/>
    </location>
</feature>
<keyword evidence="6" id="KW-1185">Reference proteome</keyword>
<proteinExistence type="predicted"/>
<dbReference type="OrthoDB" id="4326323at2"/>
<dbReference type="PANTHER" id="PTHR24346">
    <property type="entry name" value="MAP/MICROTUBULE AFFINITY-REGULATING KINASE"/>
    <property type="match status" value="1"/>
</dbReference>
<dbReference type="Gene3D" id="1.10.510.10">
    <property type="entry name" value="Transferase(Phosphotransferase) domain 1"/>
    <property type="match status" value="1"/>
</dbReference>
<dbReference type="GO" id="GO:0004674">
    <property type="term" value="F:protein serine/threonine kinase activity"/>
    <property type="evidence" value="ECO:0007669"/>
    <property type="project" value="TreeGrafter"/>
</dbReference>
<gene>
    <name evidence="5" type="ORF">BL253_29930</name>
</gene>
<keyword evidence="2" id="KW-0067">ATP-binding</keyword>
<dbReference type="Gene3D" id="3.30.200.20">
    <property type="entry name" value="Phosphorylase Kinase, domain 1"/>
    <property type="match status" value="1"/>
</dbReference>
<dbReference type="SUPFAM" id="SSF56112">
    <property type="entry name" value="Protein kinase-like (PK-like)"/>
    <property type="match status" value="1"/>
</dbReference>
<dbReference type="InterPro" id="IPR011009">
    <property type="entry name" value="Kinase-like_dom_sf"/>
</dbReference>
<feature type="compositionally biased region" description="Acidic residues" evidence="3">
    <location>
        <begin position="282"/>
        <end position="296"/>
    </location>
</feature>
<dbReference type="STRING" id="1834516.BL253_29930"/>
<name>A0A1V2I3P3_9ACTN</name>
<sequence length="343" mass="36301">MAEEMVAEPLLPSDPEAVGRYRLDARLGVGGTGRVYLARSASGRRVALRVLNQALLSSDNARWRLAGEVRALYRVTGPRAARLDNADLHGDPPWLATEYVPGRTLGEHVLREGPLDGPLTAALGVMLADALSELHEAGSLHRDLKPRNIILGPDGPKAVDAGLAVLAEPFGPAYRAPEQVAGRDDTTAADVYALGATLVYAASGHILYPDRAASSLLAAIVDPYKPPNLSGVPEELVKALAAMIAADPDARPSVDDLRRRLVRLAGGQEAVDDLTLRLVEEGYPDPDDRELDDLDPDGAGPGPDGDADAAGYDEPVPFDSETTRDIGPPVDPPSRHSIPRATT</sequence>
<evidence type="ECO:0000256" key="2">
    <source>
        <dbReference type="ARBA" id="ARBA00022840"/>
    </source>
</evidence>
<dbReference type="Pfam" id="PF00069">
    <property type="entry name" value="Pkinase"/>
    <property type="match status" value="1"/>
</dbReference>
<evidence type="ECO:0000313" key="6">
    <source>
        <dbReference type="Proteomes" id="UP000188929"/>
    </source>
</evidence>
<dbReference type="GO" id="GO:0035556">
    <property type="term" value="P:intracellular signal transduction"/>
    <property type="evidence" value="ECO:0007669"/>
    <property type="project" value="TreeGrafter"/>
</dbReference>
<dbReference type="GO" id="GO:0005737">
    <property type="term" value="C:cytoplasm"/>
    <property type="evidence" value="ECO:0007669"/>
    <property type="project" value="TreeGrafter"/>
</dbReference>
<dbReference type="EMBL" id="MOMC01000070">
    <property type="protein sequence ID" value="ONH24521.1"/>
    <property type="molecule type" value="Genomic_DNA"/>
</dbReference>
<dbReference type="PROSITE" id="PS50011">
    <property type="entry name" value="PROTEIN_KINASE_DOM"/>
    <property type="match status" value="1"/>
</dbReference>
<reference evidence="6" key="1">
    <citation type="submission" date="2016-10" db="EMBL/GenBank/DDBJ databases">
        <title>Frankia sp. NRRL B-16386 Genome sequencing.</title>
        <authorList>
            <person name="Ghodhbane-Gtari F."/>
            <person name="Swanson E."/>
            <person name="Gueddou A."/>
            <person name="Hezbri K."/>
            <person name="Ktari K."/>
            <person name="Nouioui I."/>
            <person name="Morris K."/>
            <person name="Simpson S."/>
            <person name="Abebe-Akele F."/>
            <person name="Thomas K."/>
            <person name="Gtari M."/>
            <person name="Tisa L.S."/>
        </authorList>
    </citation>
    <scope>NUCLEOTIDE SEQUENCE [LARGE SCALE GENOMIC DNA]</scope>
    <source>
        <strain evidence="6">NRRL B-16386</strain>
    </source>
</reference>
<dbReference type="AlphaFoldDB" id="A0A1V2I3P3"/>
<comment type="caution">
    <text evidence="5">The sequence shown here is derived from an EMBL/GenBank/DDBJ whole genome shotgun (WGS) entry which is preliminary data.</text>
</comment>
<dbReference type="CDD" id="cd14014">
    <property type="entry name" value="STKc_PknB_like"/>
    <property type="match status" value="1"/>
</dbReference>
<protein>
    <recommendedName>
        <fullName evidence="4">Protein kinase domain-containing protein</fullName>
    </recommendedName>
</protein>
<evidence type="ECO:0000259" key="4">
    <source>
        <dbReference type="PROSITE" id="PS50011"/>
    </source>
</evidence>
<evidence type="ECO:0000256" key="3">
    <source>
        <dbReference type="SAM" id="MobiDB-lite"/>
    </source>
</evidence>
<feature type="region of interest" description="Disordered" evidence="3">
    <location>
        <begin position="282"/>
        <end position="343"/>
    </location>
</feature>
<dbReference type="Proteomes" id="UP000188929">
    <property type="component" value="Unassembled WGS sequence"/>
</dbReference>
<evidence type="ECO:0000256" key="1">
    <source>
        <dbReference type="ARBA" id="ARBA00022741"/>
    </source>
</evidence>
<dbReference type="GO" id="GO:0005524">
    <property type="term" value="F:ATP binding"/>
    <property type="evidence" value="ECO:0007669"/>
    <property type="project" value="UniProtKB-KW"/>
</dbReference>